<dbReference type="Proteomes" id="UP000094580">
    <property type="component" value="Unassembled WGS sequence"/>
</dbReference>
<organism evidence="1 2">
    <name type="scientific">Gottfriedia luciferensis</name>
    <dbReference type="NCBI Taxonomy" id="178774"/>
    <lineage>
        <taxon>Bacteria</taxon>
        <taxon>Bacillati</taxon>
        <taxon>Bacillota</taxon>
        <taxon>Bacilli</taxon>
        <taxon>Bacillales</taxon>
        <taxon>Bacillaceae</taxon>
        <taxon>Gottfriedia</taxon>
    </lineage>
</organism>
<dbReference type="Pfam" id="PF09388">
    <property type="entry name" value="SpoOE-like"/>
    <property type="match status" value="1"/>
</dbReference>
<dbReference type="InterPro" id="IPR018540">
    <property type="entry name" value="Spo0E-like"/>
</dbReference>
<name>A0ABX2ZJ33_9BACI</name>
<evidence type="ECO:0000313" key="1">
    <source>
        <dbReference type="EMBL" id="ODG89720.1"/>
    </source>
</evidence>
<accession>A0ABX2ZJ33</accession>
<proteinExistence type="predicted"/>
<dbReference type="RefSeq" id="WP_025671755.1">
    <property type="nucleotide sequence ID" value="NZ_MDKC01000037.1"/>
</dbReference>
<dbReference type="Gene3D" id="4.10.280.10">
    <property type="entry name" value="Helix-loop-helix DNA-binding domain"/>
    <property type="match status" value="1"/>
</dbReference>
<dbReference type="EMBL" id="MDKC01000037">
    <property type="protein sequence ID" value="ODG89720.1"/>
    <property type="molecule type" value="Genomic_DNA"/>
</dbReference>
<comment type="caution">
    <text evidence="1">The sequence shown here is derived from an EMBL/GenBank/DDBJ whole genome shotgun (WGS) entry which is preliminary data.</text>
</comment>
<protein>
    <recommendedName>
        <fullName evidence="3">Spo0E like sporulation regulatory protein</fullName>
    </recommendedName>
</protein>
<dbReference type="InterPro" id="IPR037208">
    <property type="entry name" value="Spo0E-like_sf"/>
</dbReference>
<sequence>MNEYQLSRLLLSISLKREEMVFFAETKGLNEHLTLKASQELDELIISYQKKLLSELNKSFSLK</sequence>
<keyword evidence="2" id="KW-1185">Reference proteome</keyword>
<gene>
    <name evidence="1" type="ORF">BED47_15000</name>
</gene>
<evidence type="ECO:0000313" key="2">
    <source>
        <dbReference type="Proteomes" id="UP000094580"/>
    </source>
</evidence>
<reference evidence="1 2" key="1">
    <citation type="submission" date="2016-07" db="EMBL/GenBank/DDBJ databases">
        <authorList>
            <person name="Townsley L."/>
            <person name="Shank E.A."/>
        </authorList>
    </citation>
    <scope>NUCLEOTIDE SEQUENCE [LARGE SCALE GENOMIC DNA]</scope>
    <source>
        <strain evidence="1 2">CH01</strain>
    </source>
</reference>
<dbReference type="SUPFAM" id="SSF140500">
    <property type="entry name" value="BAS1536-like"/>
    <property type="match status" value="1"/>
</dbReference>
<dbReference type="InterPro" id="IPR036638">
    <property type="entry name" value="HLH_DNA-bd_sf"/>
</dbReference>
<evidence type="ECO:0008006" key="3">
    <source>
        <dbReference type="Google" id="ProtNLM"/>
    </source>
</evidence>